<sequence>MTFFFSFFNFGFRPDTFNRLRNGREDADIESDVEPLLVVAESSPDDDEFAIDITPLLDDELILVSSFNSISVLASSIFSAGISSTIFDVIASAVTISAVIVVST</sequence>
<dbReference type="EMBL" id="NJHN03000054">
    <property type="protein sequence ID" value="KAH9420125.1"/>
    <property type="molecule type" value="Genomic_DNA"/>
</dbReference>
<accession>A0ABQ8JBX2</accession>
<keyword evidence="2" id="KW-1185">Reference proteome</keyword>
<gene>
    <name evidence="1" type="ORF">DERP_001960</name>
</gene>
<proteinExistence type="predicted"/>
<dbReference type="Proteomes" id="UP000887458">
    <property type="component" value="Unassembled WGS sequence"/>
</dbReference>
<protein>
    <submittedName>
        <fullName evidence="1">Uncharacterized protein</fullName>
    </submittedName>
</protein>
<comment type="caution">
    <text evidence="1">The sequence shown here is derived from an EMBL/GenBank/DDBJ whole genome shotgun (WGS) entry which is preliminary data.</text>
</comment>
<reference evidence="1 2" key="1">
    <citation type="journal article" date="2018" name="J. Allergy Clin. Immunol.">
        <title>High-quality assembly of Dermatophagoides pteronyssinus genome and transcriptome reveals a wide range of novel allergens.</title>
        <authorList>
            <person name="Liu X.Y."/>
            <person name="Yang K.Y."/>
            <person name="Wang M.Q."/>
            <person name="Kwok J.S."/>
            <person name="Zeng X."/>
            <person name="Yang Z."/>
            <person name="Xiao X.J."/>
            <person name="Lau C.P."/>
            <person name="Li Y."/>
            <person name="Huang Z.M."/>
            <person name="Ba J.G."/>
            <person name="Yim A.K."/>
            <person name="Ouyang C.Y."/>
            <person name="Ngai S.M."/>
            <person name="Chan T.F."/>
            <person name="Leung E.L."/>
            <person name="Liu L."/>
            <person name="Liu Z.G."/>
            <person name="Tsui S.K."/>
        </authorList>
    </citation>
    <scope>NUCLEOTIDE SEQUENCE [LARGE SCALE GENOMIC DNA]</scope>
    <source>
        <strain evidence="1">Derp</strain>
    </source>
</reference>
<evidence type="ECO:0000313" key="1">
    <source>
        <dbReference type="EMBL" id="KAH9420125.1"/>
    </source>
</evidence>
<organism evidence="1 2">
    <name type="scientific">Dermatophagoides pteronyssinus</name>
    <name type="common">European house dust mite</name>
    <dbReference type="NCBI Taxonomy" id="6956"/>
    <lineage>
        <taxon>Eukaryota</taxon>
        <taxon>Metazoa</taxon>
        <taxon>Ecdysozoa</taxon>
        <taxon>Arthropoda</taxon>
        <taxon>Chelicerata</taxon>
        <taxon>Arachnida</taxon>
        <taxon>Acari</taxon>
        <taxon>Acariformes</taxon>
        <taxon>Sarcoptiformes</taxon>
        <taxon>Astigmata</taxon>
        <taxon>Psoroptidia</taxon>
        <taxon>Analgoidea</taxon>
        <taxon>Pyroglyphidae</taxon>
        <taxon>Dermatophagoidinae</taxon>
        <taxon>Dermatophagoides</taxon>
    </lineage>
</organism>
<name>A0ABQ8JBX2_DERPT</name>
<evidence type="ECO:0000313" key="2">
    <source>
        <dbReference type="Proteomes" id="UP000887458"/>
    </source>
</evidence>
<reference evidence="1 2" key="2">
    <citation type="journal article" date="2022" name="Mol. Biol. Evol.">
        <title>Comparative Genomics Reveals Insights into the Divergent Evolution of Astigmatic Mites and Household Pest Adaptations.</title>
        <authorList>
            <person name="Xiong Q."/>
            <person name="Wan A.T."/>
            <person name="Liu X."/>
            <person name="Fung C.S."/>
            <person name="Xiao X."/>
            <person name="Malainual N."/>
            <person name="Hou J."/>
            <person name="Wang L."/>
            <person name="Wang M."/>
            <person name="Yang K.Y."/>
            <person name="Cui Y."/>
            <person name="Leung E.L."/>
            <person name="Nong W."/>
            <person name="Shin S.K."/>
            <person name="Au S.W."/>
            <person name="Jeong K.Y."/>
            <person name="Chew F.T."/>
            <person name="Hui J.H."/>
            <person name="Leung T.F."/>
            <person name="Tungtrongchitr A."/>
            <person name="Zhong N."/>
            <person name="Liu Z."/>
            <person name="Tsui S.K."/>
        </authorList>
    </citation>
    <scope>NUCLEOTIDE SEQUENCE [LARGE SCALE GENOMIC DNA]</scope>
    <source>
        <strain evidence="1">Derp</strain>
    </source>
</reference>